<dbReference type="OMA" id="FYCDGQN"/>
<dbReference type="AlphaFoldDB" id="A0A0M4EPZ7"/>
<accession>A0A0M4EPZ7</accession>
<dbReference type="EMBL" id="CP012525">
    <property type="protein sequence ID" value="ALC44267.1"/>
    <property type="molecule type" value="Genomic_DNA"/>
</dbReference>
<organism evidence="1 2">
    <name type="scientific">Drosophila busckii</name>
    <name type="common">Fruit fly</name>
    <dbReference type="NCBI Taxonomy" id="30019"/>
    <lineage>
        <taxon>Eukaryota</taxon>
        <taxon>Metazoa</taxon>
        <taxon>Ecdysozoa</taxon>
        <taxon>Arthropoda</taxon>
        <taxon>Hexapoda</taxon>
        <taxon>Insecta</taxon>
        <taxon>Pterygota</taxon>
        <taxon>Neoptera</taxon>
        <taxon>Endopterygota</taxon>
        <taxon>Diptera</taxon>
        <taxon>Brachycera</taxon>
        <taxon>Muscomorpha</taxon>
        <taxon>Ephydroidea</taxon>
        <taxon>Drosophilidae</taxon>
        <taxon>Drosophila</taxon>
    </lineage>
</organism>
<reference evidence="1 2" key="1">
    <citation type="submission" date="2015-08" db="EMBL/GenBank/DDBJ databases">
        <title>Ancestral chromatin configuration constrains chromatin evolution on differentiating sex chromosomes in Drosophila.</title>
        <authorList>
            <person name="Zhou Q."/>
            <person name="Bachtrog D."/>
        </authorList>
    </citation>
    <scope>NUCLEOTIDE SEQUENCE [LARGE SCALE GENOMIC DNA]</scope>
    <source>
        <tissue evidence="1">Whole larvae</tissue>
    </source>
</reference>
<proteinExistence type="predicted"/>
<name>A0A0M4EPZ7_DROBS</name>
<gene>
    <name evidence="1" type="ORF">Dbus_chr3Lg1433</name>
</gene>
<evidence type="ECO:0000313" key="2">
    <source>
        <dbReference type="Proteomes" id="UP000494163"/>
    </source>
</evidence>
<evidence type="ECO:0000313" key="1">
    <source>
        <dbReference type="EMBL" id="ALC44267.1"/>
    </source>
</evidence>
<sequence>MLYLTSVSCSISNCSFMNDHVLQFVCHGFYDRTLRLKHKDRLPAEGTPYAIWQRSDFVGSSMLLIVFYESPLSKCSQLVFDDGDFYCNGNNYKMLIDESIDKYCLPFQLSYADELHKRCKRSKDSKPAKTISSVFIYMDSNIYTSATDGRTINYTLFAISFVLQLNILIRIKLIWCQVQ</sequence>
<protein>
    <submittedName>
        <fullName evidence="1">CG43330</fullName>
    </submittedName>
</protein>
<dbReference type="Proteomes" id="UP000494163">
    <property type="component" value="Chromosome 3L"/>
</dbReference>
<keyword evidence="2" id="KW-1185">Reference proteome</keyword>